<comment type="similarity">
    <text evidence="1">Belongs to the UPF0161 family.</text>
</comment>
<dbReference type="Proteomes" id="UP000179145">
    <property type="component" value="Chromosome"/>
</dbReference>
<dbReference type="KEGG" id="kba:A0U89_03410"/>
<dbReference type="GO" id="GO:0005886">
    <property type="term" value="C:plasma membrane"/>
    <property type="evidence" value="ECO:0007669"/>
    <property type="project" value="UniProtKB-SubCell"/>
</dbReference>
<evidence type="ECO:0000256" key="1">
    <source>
        <dbReference type="HAMAP-Rule" id="MF_00386"/>
    </source>
</evidence>
<dbReference type="NCBIfam" id="TIGR00278">
    <property type="entry name" value="membrane protein insertion efficiency factor YidD"/>
    <property type="match status" value="1"/>
</dbReference>
<evidence type="ECO:0000313" key="3">
    <source>
        <dbReference type="Proteomes" id="UP000179145"/>
    </source>
</evidence>
<sequence length="80" mass="9110">MKRRGPFTWLALGMLKFYRSIVSPQLGCNCRFVPSCSSYAHTAIDRFGFLRGGALTIWRLLRCHPFCRGGYDPVPEIKGK</sequence>
<dbReference type="AlphaFoldDB" id="A0A1D8URT6"/>
<dbReference type="OrthoDB" id="9801753at2"/>
<keyword evidence="3" id="KW-1185">Reference proteome</keyword>
<evidence type="ECO:0000313" key="2">
    <source>
        <dbReference type="EMBL" id="AOX16326.1"/>
    </source>
</evidence>
<protein>
    <recommendedName>
        <fullName evidence="1">Putative membrane protein insertion efficiency factor</fullName>
    </recommendedName>
</protein>
<accession>A0A1D8URT6</accession>
<dbReference type="HAMAP" id="MF_00386">
    <property type="entry name" value="UPF0161_YidD"/>
    <property type="match status" value="1"/>
</dbReference>
<dbReference type="PANTHER" id="PTHR33383:SF1">
    <property type="entry name" value="MEMBRANE PROTEIN INSERTION EFFICIENCY FACTOR-RELATED"/>
    <property type="match status" value="1"/>
</dbReference>
<dbReference type="EMBL" id="CP014674">
    <property type="protein sequence ID" value="AOX16326.1"/>
    <property type="molecule type" value="Genomic_DNA"/>
</dbReference>
<proteinExistence type="inferred from homology"/>
<organism evidence="2 3">
    <name type="scientific">Kozakia baliensis</name>
    <dbReference type="NCBI Taxonomy" id="153496"/>
    <lineage>
        <taxon>Bacteria</taxon>
        <taxon>Pseudomonadati</taxon>
        <taxon>Pseudomonadota</taxon>
        <taxon>Alphaproteobacteria</taxon>
        <taxon>Acetobacterales</taxon>
        <taxon>Acetobacteraceae</taxon>
        <taxon>Kozakia</taxon>
    </lineage>
</organism>
<reference evidence="2 3" key="1">
    <citation type="journal article" date="2016" name="Microb. Cell Fact.">
        <title>Dissection of exopolysaccharide biosynthesis in Kozakia baliensis.</title>
        <authorList>
            <person name="Brandt J.U."/>
            <person name="Jakob F."/>
            <person name="Behr J."/>
            <person name="Geissler A.J."/>
            <person name="Vogel R.F."/>
        </authorList>
    </citation>
    <scope>NUCLEOTIDE SEQUENCE [LARGE SCALE GENOMIC DNA]</scope>
    <source>
        <strain evidence="2 3">DSM 14400</strain>
    </source>
</reference>
<dbReference type="RefSeq" id="WP_070402108.1">
    <property type="nucleotide sequence ID" value="NZ_BJVW01000002.1"/>
</dbReference>
<keyword evidence="1" id="KW-1003">Cell membrane</keyword>
<gene>
    <name evidence="2" type="ORF">A0U89_03410</name>
</gene>
<dbReference type="InterPro" id="IPR002696">
    <property type="entry name" value="Membr_insert_effic_factor_YidD"/>
</dbReference>
<dbReference type="SMART" id="SM01234">
    <property type="entry name" value="Haemolytic"/>
    <property type="match status" value="1"/>
</dbReference>
<comment type="subcellular location">
    <subcellularLocation>
        <location evidence="1">Cell membrane</location>
        <topology evidence="1">Peripheral membrane protein</topology>
        <orientation evidence="1">Cytoplasmic side</orientation>
    </subcellularLocation>
</comment>
<dbReference type="PANTHER" id="PTHR33383">
    <property type="entry name" value="MEMBRANE PROTEIN INSERTION EFFICIENCY FACTOR-RELATED"/>
    <property type="match status" value="1"/>
</dbReference>
<name>A0A1D8URT6_9PROT</name>
<comment type="function">
    <text evidence="1">Could be involved in insertion of integral membrane proteins into the membrane.</text>
</comment>
<dbReference type="STRING" id="153496.A0U89_03410"/>
<keyword evidence="1" id="KW-0472">Membrane</keyword>
<dbReference type="Pfam" id="PF01809">
    <property type="entry name" value="YidD"/>
    <property type="match status" value="1"/>
</dbReference>